<evidence type="ECO:0000313" key="1">
    <source>
        <dbReference type="EMBL" id="KDP27129.1"/>
    </source>
</evidence>
<gene>
    <name evidence="1" type="ORF">JCGZ_22038</name>
</gene>
<name>A0A067K5Q1_JATCU</name>
<evidence type="ECO:0000313" key="2">
    <source>
        <dbReference type="Proteomes" id="UP000027138"/>
    </source>
</evidence>
<organism evidence="1 2">
    <name type="scientific">Jatropha curcas</name>
    <name type="common">Barbados nut</name>
    <dbReference type="NCBI Taxonomy" id="180498"/>
    <lineage>
        <taxon>Eukaryota</taxon>
        <taxon>Viridiplantae</taxon>
        <taxon>Streptophyta</taxon>
        <taxon>Embryophyta</taxon>
        <taxon>Tracheophyta</taxon>
        <taxon>Spermatophyta</taxon>
        <taxon>Magnoliopsida</taxon>
        <taxon>eudicotyledons</taxon>
        <taxon>Gunneridae</taxon>
        <taxon>Pentapetalae</taxon>
        <taxon>rosids</taxon>
        <taxon>fabids</taxon>
        <taxon>Malpighiales</taxon>
        <taxon>Euphorbiaceae</taxon>
        <taxon>Crotonoideae</taxon>
        <taxon>Jatropheae</taxon>
        <taxon>Jatropha</taxon>
    </lineage>
</organism>
<evidence type="ECO:0008006" key="3">
    <source>
        <dbReference type="Google" id="ProtNLM"/>
    </source>
</evidence>
<dbReference type="AlphaFoldDB" id="A0A067K5Q1"/>
<proteinExistence type="predicted"/>
<dbReference type="EMBL" id="KK914865">
    <property type="protein sequence ID" value="KDP27129.1"/>
    <property type="molecule type" value="Genomic_DNA"/>
</dbReference>
<reference evidence="1 2" key="1">
    <citation type="journal article" date="2014" name="PLoS ONE">
        <title>Global Analysis of Gene Expression Profiles in Physic Nut (Jatropha curcas L.) Seedlings Exposed to Salt Stress.</title>
        <authorList>
            <person name="Zhang L."/>
            <person name="Zhang C."/>
            <person name="Wu P."/>
            <person name="Chen Y."/>
            <person name="Li M."/>
            <person name="Jiang H."/>
            <person name="Wu G."/>
        </authorList>
    </citation>
    <scope>NUCLEOTIDE SEQUENCE [LARGE SCALE GENOMIC DNA]</scope>
    <source>
        <strain evidence="2">cv. GZQX0401</strain>
        <tissue evidence="1">Young leaves</tissue>
    </source>
</reference>
<accession>A0A067K5Q1</accession>
<protein>
    <recommendedName>
        <fullName evidence="3">Aminotransferase-like plant mobile domain-containing protein</fullName>
    </recommendedName>
</protein>
<sequence length="416" mass="47754">MPQIPEIPASAYTPEMEILGVIPDIPVFEGDRIPVSRNALTSDTRPLQFLPAPGSDFSIRHNTDAMRGFQSENKGDPAVLACLQDLSLVGTYDWASLALAHLYHGLDVWAYEYRIYPGGPESHTPAETWRIPRYLVHRYHTNTISEDPYHWRRYLNDTALADLFLTPWEGDAWIAYAPRVRAEALTRARVLHQGYWVDWYYLGERVLEIRTAMAQRRMPIAPPRHMCTLDGMTPKDRMLEYGCFPADDYLVPGDYASYLSTRLKIRLPDVREYSQDRKRHRTPAFYEAQVEVGAPTWPTGVVLGDVPFPLGMEVTLDPTLGLRPTLAIPADLRQAPPQLQLDPEHATHVLEIGRLRRHQARQAAAVSRLQMKNDRLRTRLEVEAIPLDFSDEEEDVFSHRPRVTRKTCPFMFLMEK</sequence>
<keyword evidence="2" id="KW-1185">Reference proteome</keyword>
<dbReference type="Proteomes" id="UP000027138">
    <property type="component" value="Unassembled WGS sequence"/>
</dbReference>